<evidence type="ECO:0000256" key="2">
    <source>
        <dbReference type="ARBA" id="ARBA00024035"/>
    </source>
</evidence>
<dbReference type="SUPFAM" id="SSF101852">
    <property type="entry name" value="Bacterial fluorinating enzyme, C-terminal domain"/>
    <property type="match status" value="1"/>
</dbReference>
<dbReference type="Proteomes" id="UP001501410">
    <property type="component" value="Unassembled WGS sequence"/>
</dbReference>
<dbReference type="InterPro" id="IPR002747">
    <property type="entry name" value="SAM_OH_AdoTrfase"/>
</dbReference>
<proteinExistence type="inferred from homology"/>
<dbReference type="EMBL" id="BAABEZ010000018">
    <property type="protein sequence ID" value="GAA4452830.1"/>
    <property type="molecule type" value="Genomic_DNA"/>
</dbReference>
<protein>
    <submittedName>
        <fullName evidence="5">SAM-dependent chlorinase/fluorinase</fullName>
    </submittedName>
</protein>
<dbReference type="Pfam" id="PF20257">
    <property type="entry name" value="SAM_HAT_C"/>
    <property type="match status" value="1"/>
</dbReference>
<dbReference type="InterPro" id="IPR046469">
    <property type="entry name" value="SAM_HAT_N"/>
</dbReference>
<reference evidence="6" key="1">
    <citation type="journal article" date="2019" name="Int. J. Syst. Evol. Microbiol.">
        <title>The Global Catalogue of Microorganisms (GCM) 10K type strain sequencing project: providing services to taxonomists for standard genome sequencing and annotation.</title>
        <authorList>
            <consortium name="The Broad Institute Genomics Platform"/>
            <consortium name="The Broad Institute Genome Sequencing Center for Infectious Disease"/>
            <person name="Wu L."/>
            <person name="Ma J."/>
        </authorList>
    </citation>
    <scope>NUCLEOTIDE SEQUENCE [LARGE SCALE GENOMIC DNA]</scope>
    <source>
        <strain evidence="6">JCM 31921</strain>
    </source>
</reference>
<dbReference type="PANTHER" id="PTHR35092">
    <property type="entry name" value="CHLORINASE MJ1651"/>
    <property type="match status" value="1"/>
</dbReference>
<evidence type="ECO:0000259" key="3">
    <source>
        <dbReference type="Pfam" id="PF01887"/>
    </source>
</evidence>
<comment type="similarity">
    <text evidence="2">Belongs to the SAM hydrolase / SAM-dependent halogenase family.</text>
</comment>
<comment type="caution">
    <text evidence="5">The sequence shown here is derived from an EMBL/GenBank/DDBJ whole genome shotgun (WGS) entry which is preliminary data.</text>
</comment>
<dbReference type="PANTHER" id="PTHR35092:SF1">
    <property type="entry name" value="CHLORINASE MJ1651"/>
    <property type="match status" value="1"/>
</dbReference>
<accession>A0ABP8MME6</accession>
<dbReference type="Pfam" id="PF01887">
    <property type="entry name" value="SAM_HAT_N"/>
    <property type="match status" value="1"/>
</dbReference>
<keyword evidence="1" id="KW-0949">S-adenosyl-L-methionine</keyword>
<organism evidence="5 6">
    <name type="scientific">Rurimicrobium arvi</name>
    <dbReference type="NCBI Taxonomy" id="2049916"/>
    <lineage>
        <taxon>Bacteria</taxon>
        <taxon>Pseudomonadati</taxon>
        <taxon>Bacteroidota</taxon>
        <taxon>Chitinophagia</taxon>
        <taxon>Chitinophagales</taxon>
        <taxon>Chitinophagaceae</taxon>
        <taxon>Rurimicrobium</taxon>
    </lineage>
</organism>
<dbReference type="Gene3D" id="2.40.30.90">
    <property type="entry name" value="Bacterial fluorinating enzyme like"/>
    <property type="match status" value="1"/>
</dbReference>
<sequence>MPIPFNFADYTMRFLTLLSDFGHKDASTAIARSILLRHNPDAAVLEISASVTGENLIEAAYLSASSYKEFPEGTCHIIYVGIYHSRNPSLVLCEKDGHYFLAPNNGILPLALGIENISLWQCYEWDRDDQNFRDWQEKCAEIAYILSHKKPADLGFPHFKLDPIKQMTMPLPVATEHSVDCQILHIAHNGNLIINMRKEEFEALRRNRGFKIDLGGIGNIGVITPHAGMVSEGEALCRFNRAGYMEIAVKGASAAKLLSFNLYDTKQKYYRHLKISFE</sequence>
<dbReference type="PIRSF" id="PIRSF006779">
    <property type="entry name" value="UCP006779"/>
    <property type="match status" value="1"/>
</dbReference>
<dbReference type="InterPro" id="IPR023227">
    <property type="entry name" value="SAM_OH_AdoTrfase_C_sf"/>
</dbReference>
<evidence type="ECO:0000313" key="6">
    <source>
        <dbReference type="Proteomes" id="UP001501410"/>
    </source>
</evidence>
<gene>
    <name evidence="5" type="ORF">GCM10023092_12350</name>
</gene>
<dbReference type="InterPro" id="IPR046470">
    <property type="entry name" value="SAM_HAT_C"/>
</dbReference>
<evidence type="ECO:0000259" key="4">
    <source>
        <dbReference type="Pfam" id="PF20257"/>
    </source>
</evidence>
<dbReference type="Gene3D" id="3.40.50.10790">
    <property type="entry name" value="S-adenosyl-l-methionine hydroxide adenosyltransferase, N-terminal"/>
    <property type="match status" value="1"/>
</dbReference>
<keyword evidence="6" id="KW-1185">Reference proteome</keyword>
<feature type="domain" description="S-adenosyl-l-methionine hydroxide adenosyltransferase N-terminal" evidence="3">
    <location>
        <begin position="15"/>
        <end position="123"/>
    </location>
</feature>
<dbReference type="SUPFAM" id="SSF102522">
    <property type="entry name" value="Bacterial fluorinating enzyme, N-terminal domain"/>
    <property type="match status" value="1"/>
</dbReference>
<evidence type="ECO:0000256" key="1">
    <source>
        <dbReference type="ARBA" id="ARBA00022691"/>
    </source>
</evidence>
<dbReference type="RefSeq" id="WP_344824050.1">
    <property type="nucleotide sequence ID" value="NZ_BAABEZ010000018.1"/>
</dbReference>
<name>A0ABP8MME6_9BACT</name>
<evidence type="ECO:0000313" key="5">
    <source>
        <dbReference type="EMBL" id="GAA4452830.1"/>
    </source>
</evidence>
<feature type="domain" description="S-adenosyl-l-methionine hydroxide adenosyltransferase C-terminal" evidence="4">
    <location>
        <begin position="182"/>
        <end position="264"/>
    </location>
</feature>
<dbReference type="InterPro" id="IPR023228">
    <property type="entry name" value="SAM_OH_AdoTrfase_N_sf"/>
</dbReference>